<dbReference type="InterPro" id="IPR013534">
    <property type="entry name" value="Starch_synth_cat_dom"/>
</dbReference>
<dbReference type="AlphaFoldDB" id="A0A0N8GRL3"/>
<dbReference type="InterPro" id="IPR001296">
    <property type="entry name" value="Glyco_trans_1"/>
</dbReference>
<evidence type="ECO:0000256" key="6">
    <source>
        <dbReference type="ARBA" id="ARBA00023056"/>
    </source>
</evidence>
<comment type="caution">
    <text evidence="10">The sequence shown here is derived from an EMBL/GenBank/DDBJ whole genome shotgun (WGS) entry which is preliminary data.</text>
</comment>
<evidence type="ECO:0000313" key="11">
    <source>
        <dbReference type="Proteomes" id="UP000050277"/>
    </source>
</evidence>
<evidence type="ECO:0000256" key="7">
    <source>
        <dbReference type="HAMAP-Rule" id="MF_00484"/>
    </source>
</evidence>
<keyword evidence="5 7" id="KW-0808">Transferase</keyword>
<evidence type="ECO:0000313" key="10">
    <source>
        <dbReference type="EMBL" id="KPL86818.1"/>
    </source>
</evidence>
<dbReference type="InterPro" id="IPR011835">
    <property type="entry name" value="GS/SS"/>
</dbReference>
<dbReference type="GO" id="GO:0005978">
    <property type="term" value="P:glycogen biosynthetic process"/>
    <property type="evidence" value="ECO:0007669"/>
    <property type="project" value="UniProtKB-UniRule"/>
</dbReference>
<dbReference type="PATRIC" id="fig|70996.4.peg.4239"/>
<dbReference type="PANTHER" id="PTHR45825">
    <property type="entry name" value="GRANULE-BOUND STARCH SYNTHASE 1, CHLOROPLASTIC/AMYLOPLASTIC"/>
    <property type="match status" value="1"/>
</dbReference>
<dbReference type="Pfam" id="PF08323">
    <property type="entry name" value="Glyco_transf_5"/>
    <property type="match status" value="1"/>
</dbReference>
<dbReference type="SUPFAM" id="SSF53756">
    <property type="entry name" value="UDP-Glycosyltransferase/glycogen phosphorylase"/>
    <property type="match status" value="1"/>
</dbReference>
<comment type="pathway">
    <text evidence="7">Glycan biosynthesis; glycogen biosynthesis.</text>
</comment>
<dbReference type="CDD" id="cd03791">
    <property type="entry name" value="GT5_Glycogen_synthase_DULL1-like"/>
    <property type="match status" value="1"/>
</dbReference>
<dbReference type="NCBIfam" id="TIGR02095">
    <property type="entry name" value="glgA"/>
    <property type="match status" value="1"/>
</dbReference>
<dbReference type="UniPathway" id="UPA00164"/>
<dbReference type="RefSeq" id="WP_054534836.1">
    <property type="nucleotide sequence ID" value="NZ_LGKP01000021.1"/>
</dbReference>
<keyword evidence="4 7" id="KW-0328">Glycosyltransferase</keyword>
<proteinExistence type="inferred from homology"/>
<evidence type="ECO:0000256" key="4">
    <source>
        <dbReference type="ARBA" id="ARBA00022676"/>
    </source>
</evidence>
<protein>
    <recommendedName>
        <fullName evidence="7">Glycogen synthase</fullName>
        <ecNumber evidence="7">2.4.1.21</ecNumber>
    </recommendedName>
    <alternativeName>
        <fullName evidence="7">Starch [bacterial glycogen] synthase</fullName>
    </alternativeName>
</protein>
<organism evidence="10 11">
    <name type="scientific">Herpetosiphon geysericola</name>
    <dbReference type="NCBI Taxonomy" id="70996"/>
    <lineage>
        <taxon>Bacteria</taxon>
        <taxon>Bacillati</taxon>
        <taxon>Chloroflexota</taxon>
        <taxon>Chloroflexia</taxon>
        <taxon>Herpetosiphonales</taxon>
        <taxon>Herpetosiphonaceae</taxon>
        <taxon>Herpetosiphon</taxon>
    </lineage>
</organism>
<comment type="similarity">
    <text evidence="3 7">Belongs to the glycosyltransferase 1 family. Bacterial/plant glycogen synthase subfamily.</text>
</comment>
<evidence type="ECO:0000256" key="2">
    <source>
        <dbReference type="ARBA" id="ARBA00002764"/>
    </source>
</evidence>
<dbReference type="GO" id="GO:0009011">
    <property type="term" value="F:alpha-1,4-glucan glucosyltransferase (ADP-glucose donor) activity"/>
    <property type="evidence" value="ECO:0007669"/>
    <property type="project" value="UniProtKB-UniRule"/>
</dbReference>
<dbReference type="Gene3D" id="3.40.50.2000">
    <property type="entry name" value="Glycogen Phosphorylase B"/>
    <property type="match status" value="2"/>
</dbReference>
<dbReference type="EMBL" id="LGKP01000021">
    <property type="protein sequence ID" value="KPL86818.1"/>
    <property type="molecule type" value="Genomic_DNA"/>
</dbReference>
<feature type="domain" description="Starch synthase catalytic" evidence="9">
    <location>
        <begin position="2"/>
        <end position="220"/>
    </location>
</feature>
<feature type="binding site" evidence="7">
    <location>
        <position position="15"/>
    </location>
    <ligand>
        <name>ADP-alpha-D-glucose</name>
        <dbReference type="ChEBI" id="CHEBI:57498"/>
    </ligand>
</feature>
<evidence type="ECO:0000256" key="5">
    <source>
        <dbReference type="ARBA" id="ARBA00022679"/>
    </source>
</evidence>
<evidence type="ECO:0000259" key="8">
    <source>
        <dbReference type="Pfam" id="PF00534"/>
    </source>
</evidence>
<dbReference type="OrthoDB" id="9808590at2"/>
<evidence type="ECO:0000259" key="9">
    <source>
        <dbReference type="Pfam" id="PF08323"/>
    </source>
</evidence>
<name>A0A0N8GRL3_9CHLR</name>
<dbReference type="GO" id="GO:0004373">
    <property type="term" value="F:alpha-1,4-glucan glucosyltransferase (UDP-glucose donor) activity"/>
    <property type="evidence" value="ECO:0007669"/>
    <property type="project" value="InterPro"/>
</dbReference>
<comment type="catalytic activity">
    <reaction evidence="1 7">
        <text>[(1-&gt;4)-alpha-D-glucosyl](n) + ADP-alpha-D-glucose = [(1-&gt;4)-alpha-D-glucosyl](n+1) + ADP + H(+)</text>
        <dbReference type="Rhea" id="RHEA:18189"/>
        <dbReference type="Rhea" id="RHEA-COMP:9584"/>
        <dbReference type="Rhea" id="RHEA-COMP:9587"/>
        <dbReference type="ChEBI" id="CHEBI:15378"/>
        <dbReference type="ChEBI" id="CHEBI:15444"/>
        <dbReference type="ChEBI" id="CHEBI:57498"/>
        <dbReference type="ChEBI" id="CHEBI:456216"/>
        <dbReference type="EC" id="2.4.1.21"/>
    </reaction>
</comment>
<dbReference type="HAMAP" id="MF_00484">
    <property type="entry name" value="Glycogen_synth"/>
    <property type="match status" value="1"/>
</dbReference>
<comment type="function">
    <text evidence="2 7">Synthesizes alpha-1,4-glucan chains using ADP-glucose.</text>
</comment>
<evidence type="ECO:0000256" key="1">
    <source>
        <dbReference type="ARBA" id="ARBA00001478"/>
    </source>
</evidence>
<dbReference type="EC" id="2.4.1.21" evidence="7"/>
<dbReference type="Proteomes" id="UP000050277">
    <property type="component" value="Unassembled WGS sequence"/>
</dbReference>
<accession>A0A0N8GRL3</accession>
<dbReference type="STRING" id="70996.SE18_12755"/>
<feature type="domain" description="Glycosyl transferase family 1" evidence="8">
    <location>
        <begin position="273"/>
        <end position="430"/>
    </location>
</feature>
<dbReference type="Pfam" id="PF00534">
    <property type="entry name" value="Glycos_transf_1"/>
    <property type="match status" value="1"/>
</dbReference>
<evidence type="ECO:0000256" key="3">
    <source>
        <dbReference type="ARBA" id="ARBA00010281"/>
    </source>
</evidence>
<dbReference type="PANTHER" id="PTHR45825:SF11">
    <property type="entry name" value="ALPHA AMYLASE DOMAIN-CONTAINING PROTEIN"/>
    <property type="match status" value="1"/>
</dbReference>
<reference evidence="10 11" key="1">
    <citation type="submission" date="2015-07" db="EMBL/GenBank/DDBJ databases">
        <title>Whole genome sequence of Herpetosiphon geysericola DSM 7119.</title>
        <authorList>
            <person name="Hemp J."/>
            <person name="Ward L.M."/>
            <person name="Pace L.A."/>
            <person name="Fischer W.W."/>
        </authorList>
    </citation>
    <scope>NUCLEOTIDE SEQUENCE [LARGE SCALE GENOMIC DNA]</scope>
    <source>
        <strain evidence="10 11">DSM 7119</strain>
    </source>
</reference>
<keyword evidence="6 7" id="KW-0320">Glycogen biosynthesis</keyword>
<sequence length="460" mass="51492">MKVLFLAAESVPFVKVGGLGDVAGALPEALRRRGLDVRLVIPRYGTIDPLRWNLGQLRDNFPVRLDWRTEECQLWATADEHTWFIENQYFFGSRTTIYGHGDDDVRFGLFCHAALEACRQMDWWPDVIHAHDWHAAAAIRIAWGNAARPALVFTIHNLAHQGRFANDAWPLVGVYDAFGDLNLMEQALYTSDVITTVSPTYAEEIKRPEYGFGLDHMLRERSDRLIGILNGIDPRHFDPATDQHIAQPFSLDDLAGKAVCKAALQREVGLPERADVPLVAVVSRLDSQKGIDLIVQGLGQIIADTDAQLMVLGSGYGPYEDAFRDASRYAPDRVANYIGFNAPLAQRVYAGADIFLMPSAFEPCGLSQMISMRYGTIPVVRATGGLVDTVPDMSQPEGVGVVFSDYNVEAMLHALGRALAAYRYPNDWSYFMRRAMSHDFSWDTAATRYEDVYRWALSLR</sequence>
<keyword evidence="11" id="KW-1185">Reference proteome</keyword>
<gene>
    <name evidence="7" type="primary">glgA</name>
    <name evidence="10" type="ORF">SE18_12755</name>
</gene>